<protein>
    <recommendedName>
        <fullName evidence="14">Tumor protein p53-inducible nuclear protein 1</fullName>
    </recommendedName>
</protein>
<comment type="caution">
    <text evidence="12">The sequence shown here is derived from an EMBL/GenBank/DDBJ whole genome shotgun (WGS) entry which is preliminary data.</text>
</comment>
<name>A0A5E4CR80_MARMO</name>
<dbReference type="GO" id="GO:0045893">
    <property type="term" value="P:positive regulation of DNA-templated transcription"/>
    <property type="evidence" value="ECO:0007669"/>
    <property type="project" value="TreeGrafter"/>
</dbReference>
<dbReference type="GO" id="GO:0016605">
    <property type="term" value="C:PML body"/>
    <property type="evidence" value="ECO:0007669"/>
    <property type="project" value="UniProtKB-SubCell"/>
</dbReference>
<evidence type="ECO:0000256" key="4">
    <source>
        <dbReference type="ARBA" id="ARBA00022490"/>
    </source>
</evidence>
<dbReference type="InterPro" id="IPR029431">
    <property type="entry name" value="TP53INP"/>
</dbReference>
<keyword evidence="4" id="KW-0963">Cytoplasm</keyword>
<keyword evidence="7" id="KW-0010">Activator</keyword>
<keyword evidence="5" id="KW-0072">Autophagy</keyword>
<organism evidence="12 13">
    <name type="scientific">Marmota monax</name>
    <name type="common">Woodchuck</name>
    <dbReference type="NCBI Taxonomy" id="9995"/>
    <lineage>
        <taxon>Eukaryota</taxon>
        <taxon>Metazoa</taxon>
        <taxon>Chordata</taxon>
        <taxon>Craniata</taxon>
        <taxon>Vertebrata</taxon>
        <taxon>Euteleostomi</taxon>
        <taxon>Mammalia</taxon>
        <taxon>Eutheria</taxon>
        <taxon>Euarchontoglires</taxon>
        <taxon>Glires</taxon>
        <taxon>Rodentia</taxon>
        <taxon>Sciuromorpha</taxon>
        <taxon>Sciuridae</taxon>
        <taxon>Xerinae</taxon>
        <taxon>Marmotini</taxon>
        <taxon>Marmota</taxon>
    </lineage>
</organism>
<gene>
    <name evidence="12" type="ORF">MONAX_5E006165</name>
</gene>
<accession>A0A5E4CR80</accession>
<evidence type="ECO:0000256" key="9">
    <source>
        <dbReference type="ARBA" id="ARBA00023242"/>
    </source>
</evidence>
<dbReference type="EMBL" id="CABDUW010001711">
    <property type="protein sequence ID" value="VTJ83452.1"/>
    <property type="molecule type" value="Genomic_DNA"/>
</dbReference>
<evidence type="ECO:0000256" key="5">
    <source>
        <dbReference type="ARBA" id="ARBA00023006"/>
    </source>
</evidence>
<evidence type="ECO:0000256" key="8">
    <source>
        <dbReference type="ARBA" id="ARBA00023163"/>
    </source>
</evidence>
<evidence type="ECO:0000256" key="6">
    <source>
        <dbReference type="ARBA" id="ARBA00023015"/>
    </source>
</evidence>
<evidence type="ECO:0000256" key="7">
    <source>
        <dbReference type="ARBA" id="ARBA00023159"/>
    </source>
</evidence>
<evidence type="ECO:0000256" key="11">
    <source>
        <dbReference type="SAM" id="MobiDB-lite"/>
    </source>
</evidence>
<dbReference type="Pfam" id="PF14839">
    <property type="entry name" value="DOR"/>
    <property type="match status" value="1"/>
</dbReference>
<comment type="subcellular location">
    <subcellularLocation>
        <location evidence="3">Cytoplasm</location>
        <location evidence="3">Cytosol</location>
    </subcellularLocation>
    <subcellularLocation>
        <location evidence="2">Cytoplasmic vesicle</location>
        <location evidence="2">Autophagosome</location>
    </subcellularLocation>
    <subcellularLocation>
        <location evidence="1">Nucleus</location>
        <location evidence="1">PML body</location>
    </subcellularLocation>
</comment>
<feature type="compositionally biased region" description="Acidic residues" evidence="11">
    <location>
        <begin position="160"/>
        <end position="172"/>
    </location>
</feature>
<feature type="region of interest" description="Disordered" evidence="11">
    <location>
        <begin position="147"/>
        <end position="176"/>
    </location>
</feature>
<dbReference type="PANTHER" id="PTHR31671">
    <property type="entry name" value="DIABETES AND OBESITY REGULATED, ISOFORM G"/>
    <property type="match status" value="1"/>
</dbReference>
<keyword evidence="6" id="KW-0805">Transcription regulation</keyword>
<sequence length="354" mass="39710">MFQRLNKMFVGEVNTSSNHEPEFSEKEDDEWILVDFIDTCTSFSAEEEEEEDITEESPTEHPSVFSCLPASLECLADTTDSCFLQFESCPMEESWFITPPPCFTAGGLTTIKVETSPMENLLIEHPSMSVYAVHNSCPGLSEASCGTDEFHNPSSPSFSAEEEEEEDVTEESPTEHPSVFSCLPASLECLADTTDSCFLQFESCPMEESWFITPPPCFTAGGLTTIKVETSPMENLLIEHPSMSVYAVHNSCPGLSEASCGTDEFHNPSSPRVEAQNEVGQHIHCYVAALAAHTTFLEQPKSFRPSQWIKEHGERQSLNRNSLRRQNLTRDCHSRQVRHSGWVVHQPCPRQYNY</sequence>
<dbReference type="GO" id="GO:0000045">
    <property type="term" value="P:autophagosome assembly"/>
    <property type="evidence" value="ECO:0007669"/>
    <property type="project" value="TreeGrafter"/>
</dbReference>
<dbReference type="PANTHER" id="PTHR31671:SF0">
    <property type="entry name" value="TUMOR PROTEIN P53-INDUCIBLE NUCLEAR PROTEIN 1"/>
    <property type="match status" value="1"/>
</dbReference>
<reference evidence="12" key="1">
    <citation type="submission" date="2019-04" db="EMBL/GenBank/DDBJ databases">
        <authorList>
            <person name="Alioto T."/>
            <person name="Alioto T."/>
        </authorList>
    </citation>
    <scope>NUCLEOTIDE SEQUENCE [LARGE SCALE GENOMIC DNA]</scope>
</reference>
<evidence type="ECO:0000313" key="12">
    <source>
        <dbReference type="EMBL" id="VTJ83452.1"/>
    </source>
</evidence>
<evidence type="ECO:0000313" key="13">
    <source>
        <dbReference type="Proteomes" id="UP000335636"/>
    </source>
</evidence>
<proteinExistence type="predicted"/>
<evidence type="ECO:0008006" key="14">
    <source>
        <dbReference type="Google" id="ProtNLM"/>
    </source>
</evidence>
<dbReference type="GO" id="GO:0005776">
    <property type="term" value="C:autophagosome"/>
    <property type="evidence" value="ECO:0007669"/>
    <property type="project" value="UniProtKB-SubCell"/>
</dbReference>
<keyword evidence="9" id="KW-0539">Nucleus</keyword>
<dbReference type="GO" id="GO:0031410">
    <property type="term" value="C:cytoplasmic vesicle"/>
    <property type="evidence" value="ECO:0007669"/>
    <property type="project" value="UniProtKB-KW"/>
</dbReference>
<keyword evidence="13" id="KW-1185">Reference proteome</keyword>
<evidence type="ECO:0000256" key="10">
    <source>
        <dbReference type="ARBA" id="ARBA00023329"/>
    </source>
</evidence>
<keyword evidence="10" id="KW-0968">Cytoplasmic vesicle</keyword>
<keyword evidence="8" id="KW-0804">Transcription</keyword>
<dbReference type="GO" id="GO:0005829">
    <property type="term" value="C:cytosol"/>
    <property type="evidence" value="ECO:0007669"/>
    <property type="project" value="UniProtKB-SubCell"/>
</dbReference>
<dbReference type="Proteomes" id="UP000335636">
    <property type="component" value="Unassembled WGS sequence"/>
</dbReference>
<dbReference type="AlphaFoldDB" id="A0A5E4CR80"/>
<evidence type="ECO:0000256" key="2">
    <source>
        <dbReference type="ARBA" id="ARBA00004419"/>
    </source>
</evidence>
<evidence type="ECO:0000256" key="3">
    <source>
        <dbReference type="ARBA" id="ARBA00004514"/>
    </source>
</evidence>
<evidence type="ECO:0000256" key="1">
    <source>
        <dbReference type="ARBA" id="ARBA00004322"/>
    </source>
</evidence>